<keyword evidence="5" id="KW-0158">Chromosome</keyword>
<protein>
    <recommendedName>
        <fullName evidence="10">Rad50/SbcC-type AAA domain-containing protein</fullName>
    </recommendedName>
</protein>
<dbReference type="GO" id="GO:0016887">
    <property type="term" value="F:ATP hydrolysis activity"/>
    <property type="evidence" value="ECO:0007669"/>
    <property type="project" value="InterPro"/>
</dbReference>
<dbReference type="GO" id="GO:0030870">
    <property type="term" value="C:Mre11 complex"/>
    <property type="evidence" value="ECO:0007669"/>
    <property type="project" value="TreeGrafter"/>
</dbReference>
<keyword evidence="7" id="KW-0862">Zinc</keyword>
<dbReference type="AlphaFoldDB" id="A0AAW1TEV9"/>
<evidence type="ECO:0000256" key="7">
    <source>
        <dbReference type="ARBA" id="ARBA00022833"/>
    </source>
</evidence>
<dbReference type="GO" id="GO:0000722">
    <property type="term" value="P:telomere maintenance via recombination"/>
    <property type="evidence" value="ECO:0007669"/>
    <property type="project" value="TreeGrafter"/>
</dbReference>
<dbReference type="GO" id="GO:0070192">
    <property type="term" value="P:chromosome organization involved in meiotic cell cycle"/>
    <property type="evidence" value="ECO:0007669"/>
    <property type="project" value="TreeGrafter"/>
</dbReference>
<dbReference type="GO" id="GO:0046872">
    <property type="term" value="F:metal ion binding"/>
    <property type="evidence" value="ECO:0007669"/>
    <property type="project" value="UniProtKB-KW"/>
</dbReference>
<reference evidence="11 12" key="1">
    <citation type="journal article" date="2024" name="Nat. Commun.">
        <title>Phylogenomics reveals the evolutionary origins of lichenization in chlorophyte algae.</title>
        <authorList>
            <person name="Puginier C."/>
            <person name="Libourel C."/>
            <person name="Otte J."/>
            <person name="Skaloud P."/>
            <person name="Haon M."/>
            <person name="Grisel S."/>
            <person name="Petersen M."/>
            <person name="Berrin J.G."/>
            <person name="Delaux P.M."/>
            <person name="Dal Grande F."/>
            <person name="Keller J."/>
        </authorList>
    </citation>
    <scope>NUCLEOTIDE SEQUENCE [LARGE SCALE GENOMIC DNA]</scope>
    <source>
        <strain evidence="11 12">SAG 2523</strain>
    </source>
</reference>
<name>A0AAW1TEV9_9CHLO</name>
<accession>A0AAW1TEV9</accession>
<dbReference type="Proteomes" id="UP001485043">
    <property type="component" value="Unassembled WGS sequence"/>
</dbReference>
<evidence type="ECO:0000256" key="9">
    <source>
        <dbReference type="ARBA" id="ARBA00049360"/>
    </source>
</evidence>
<evidence type="ECO:0000259" key="10">
    <source>
        <dbReference type="Pfam" id="PF13476"/>
    </source>
</evidence>
<dbReference type="GO" id="GO:0007004">
    <property type="term" value="P:telomere maintenance via telomerase"/>
    <property type="evidence" value="ECO:0007669"/>
    <property type="project" value="TreeGrafter"/>
</dbReference>
<dbReference type="GO" id="GO:0043047">
    <property type="term" value="F:single-stranded telomeric DNA binding"/>
    <property type="evidence" value="ECO:0007669"/>
    <property type="project" value="TreeGrafter"/>
</dbReference>
<comment type="cofactor">
    <cofactor evidence="1">
        <name>Zn(2+)</name>
        <dbReference type="ChEBI" id="CHEBI:29105"/>
    </cofactor>
</comment>
<evidence type="ECO:0000256" key="8">
    <source>
        <dbReference type="ARBA" id="ARBA00023242"/>
    </source>
</evidence>
<dbReference type="EMBL" id="JALJOV010000097">
    <property type="protein sequence ID" value="KAK9867275.1"/>
    <property type="molecule type" value="Genomic_DNA"/>
</dbReference>
<comment type="subcellular location">
    <subcellularLocation>
        <location evidence="3">Chromosome</location>
    </subcellularLocation>
    <subcellularLocation>
        <location evidence="2">Nucleus</location>
    </subcellularLocation>
</comment>
<dbReference type="InterPro" id="IPR038729">
    <property type="entry name" value="Rad50/SbcC_AAA"/>
</dbReference>
<evidence type="ECO:0000313" key="12">
    <source>
        <dbReference type="Proteomes" id="UP001485043"/>
    </source>
</evidence>
<organism evidence="11 12">
    <name type="scientific">Apatococcus fuscideae</name>
    <dbReference type="NCBI Taxonomy" id="2026836"/>
    <lineage>
        <taxon>Eukaryota</taxon>
        <taxon>Viridiplantae</taxon>
        <taxon>Chlorophyta</taxon>
        <taxon>core chlorophytes</taxon>
        <taxon>Trebouxiophyceae</taxon>
        <taxon>Chlorellales</taxon>
        <taxon>Chlorellaceae</taxon>
        <taxon>Apatococcus</taxon>
    </lineage>
</organism>
<dbReference type="InterPro" id="IPR027417">
    <property type="entry name" value="P-loop_NTPase"/>
</dbReference>
<sequence>MCTLDKMLIKGIRSFSPDNQNVIEFYKPLTLIVGQNGAGKTTIIECLKQACTGALPPNTRSGQSFIHDPKVAGETEVKALIKLRFRTFREEPIVVIRTFQLTQKKLALQYKALDNTLQTYNRETGVKEALAYRCADIDRHIPVLMGVSQAVLENVIFVHQEESNWPLADTQTLKKKFDEIFSVEKYTKVSIP</sequence>
<evidence type="ECO:0000256" key="5">
    <source>
        <dbReference type="ARBA" id="ARBA00022454"/>
    </source>
</evidence>
<dbReference type="SUPFAM" id="SSF52540">
    <property type="entry name" value="P-loop containing nucleoside triphosphate hydrolases"/>
    <property type="match status" value="1"/>
</dbReference>
<feature type="domain" description="Rad50/SbcC-type AAA" evidence="10">
    <location>
        <begin position="6"/>
        <end position="186"/>
    </location>
</feature>
<proteinExistence type="inferred from homology"/>
<comment type="similarity">
    <text evidence="4">Belongs to the SMC family. RAD50 subfamily.</text>
</comment>
<evidence type="ECO:0000256" key="1">
    <source>
        <dbReference type="ARBA" id="ARBA00001947"/>
    </source>
</evidence>
<keyword evidence="12" id="KW-1185">Reference proteome</keyword>
<dbReference type="GO" id="GO:0000794">
    <property type="term" value="C:condensed nuclear chromosome"/>
    <property type="evidence" value="ECO:0007669"/>
    <property type="project" value="TreeGrafter"/>
</dbReference>
<evidence type="ECO:0000256" key="4">
    <source>
        <dbReference type="ARBA" id="ARBA00009439"/>
    </source>
</evidence>
<evidence type="ECO:0000256" key="2">
    <source>
        <dbReference type="ARBA" id="ARBA00004123"/>
    </source>
</evidence>
<dbReference type="Gene3D" id="3.40.50.300">
    <property type="entry name" value="P-loop containing nucleotide triphosphate hydrolases"/>
    <property type="match status" value="1"/>
</dbReference>
<keyword evidence="8" id="KW-0539">Nucleus</keyword>
<comment type="catalytic activity">
    <reaction evidence="9">
        <text>ATP + H2O = ADP + phosphate + H(+)</text>
        <dbReference type="Rhea" id="RHEA:13065"/>
        <dbReference type="ChEBI" id="CHEBI:15377"/>
        <dbReference type="ChEBI" id="CHEBI:15378"/>
        <dbReference type="ChEBI" id="CHEBI:30616"/>
        <dbReference type="ChEBI" id="CHEBI:43474"/>
        <dbReference type="ChEBI" id="CHEBI:456216"/>
    </reaction>
</comment>
<dbReference type="GO" id="GO:0006302">
    <property type="term" value="P:double-strand break repair"/>
    <property type="evidence" value="ECO:0007669"/>
    <property type="project" value="InterPro"/>
</dbReference>
<keyword evidence="6" id="KW-0479">Metal-binding</keyword>
<dbReference type="PANTHER" id="PTHR18867:SF12">
    <property type="entry name" value="DNA REPAIR PROTEIN RAD50"/>
    <property type="match status" value="1"/>
</dbReference>
<dbReference type="PANTHER" id="PTHR18867">
    <property type="entry name" value="RAD50"/>
    <property type="match status" value="1"/>
</dbReference>
<evidence type="ECO:0000256" key="6">
    <source>
        <dbReference type="ARBA" id="ARBA00022723"/>
    </source>
</evidence>
<evidence type="ECO:0000313" key="11">
    <source>
        <dbReference type="EMBL" id="KAK9867275.1"/>
    </source>
</evidence>
<evidence type="ECO:0000256" key="3">
    <source>
        <dbReference type="ARBA" id="ARBA00004286"/>
    </source>
</evidence>
<comment type="caution">
    <text evidence="11">The sequence shown here is derived from an EMBL/GenBank/DDBJ whole genome shotgun (WGS) entry which is preliminary data.</text>
</comment>
<dbReference type="Pfam" id="PF13476">
    <property type="entry name" value="AAA_23"/>
    <property type="match status" value="1"/>
</dbReference>
<gene>
    <name evidence="11" type="ORF">WJX84_002153</name>
</gene>
<dbReference type="GO" id="GO:0051880">
    <property type="term" value="F:G-quadruplex DNA binding"/>
    <property type="evidence" value="ECO:0007669"/>
    <property type="project" value="TreeGrafter"/>
</dbReference>
<dbReference type="GO" id="GO:0003691">
    <property type="term" value="F:double-stranded telomeric DNA binding"/>
    <property type="evidence" value="ECO:0007669"/>
    <property type="project" value="TreeGrafter"/>
</dbReference>